<evidence type="ECO:0000256" key="3">
    <source>
        <dbReference type="ARBA" id="ARBA00022777"/>
    </source>
</evidence>
<accession>A0A1E2S3Q9</accession>
<keyword evidence="6" id="KW-1185">Reference proteome</keyword>
<dbReference type="PATRIC" id="fig|1177755.3.peg.805"/>
<dbReference type="GO" id="GO:0005829">
    <property type="term" value="C:cytosol"/>
    <property type="evidence" value="ECO:0007669"/>
    <property type="project" value="TreeGrafter"/>
</dbReference>
<keyword evidence="5" id="KW-0238">DNA-binding</keyword>
<keyword evidence="2" id="KW-0808">Transferase</keyword>
<dbReference type="Pfam" id="PF07804">
    <property type="entry name" value="HipA_C"/>
    <property type="match status" value="1"/>
</dbReference>
<sequence length="344" mass="37996">MGAPRHSQQVAGRKGKDADLDTLDELTYLLESGSDRIGALDFQRSPTEYVPRAAQAATLEELLHAAEKVEKGITLTPELDQALFHGSSIGGARPKAMIVDGDRKLIAKFSSSTDTHNVVKAEYVAMRLAAKAGLDSAKVQLEHVAGKDVLLVERFDRVKVENGWERKAMVSALTLFGLDEMMARYASYEDLAEIIRHRFTAPKATLHELFGRLVFNVLCGNTDDHARNHAGFWDGKQLTLTPAYDICPQNRAGNEASQAMLIVDNKRMSTLATCLEAAPHFQLSKKAAEDIIEQQITAIQAGWEEVCEEATLSGVERRLLGQRIFFNPFIFEGSAERLRADELA</sequence>
<dbReference type="STRING" id="1177755.A7A08_00803"/>
<evidence type="ECO:0000313" key="6">
    <source>
        <dbReference type="Proteomes" id="UP000095087"/>
    </source>
</evidence>
<name>A0A1E2S3Q9_9HYPH</name>
<dbReference type="AlphaFoldDB" id="A0A1E2S3Q9"/>
<proteinExistence type="inferred from homology"/>
<keyword evidence="3" id="KW-0418">Kinase</keyword>
<dbReference type="InterPro" id="IPR012893">
    <property type="entry name" value="HipA-like_C"/>
</dbReference>
<comment type="similarity">
    <text evidence="1">Belongs to the HipA Ser/Thr kinase family.</text>
</comment>
<evidence type="ECO:0000256" key="1">
    <source>
        <dbReference type="ARBA" id="ARBA00010164"/>
    </source>
</evidence>
<dbReference type="GO" id="GO:0003677">
    <property type="term" value="F:DNA binding"/>
    <property type="evidence" value="ECO:0007669"/>
    <property type="project" value="UniProtKB-KW"/>
</dbReference>
<dbReference type="Proteomes" id="UP000095087">
    <property type="component" value="Unassembled WGS sequence"/>
</dbReference>
<dbReference type="InterPro" id="IPR052028">
    <property type="entry name" value="HipA_Ser/Thr_kinase"/>
</dbReference>
<dbReference type="GO" id="GO:0004674">
    <property type="term" value="F:protein serine/threonine kinase activity"/>
    <property type="evidence" value="ECO:0007669"/>
    <property type="project" value="TreeGrafter"/>
</dbReference>
<protein>
    <submittedName>
        <fullName evidence="5">Putative DNA-binding transcriptional regulator</fullName>
    </submittedName>
</protein>
<comment type="caution">
    <text evidence="5">The sequence shown here is derived from an EMBL/GenBank/DDBJ whole genome shotgun (WGS) entry which is preliminary data.</text>
</comment>
<feature type="domain" description="HipA-like C-terminal" evidence="4">
    <location>
        <begin position="87"/>
        <end position="303"/>
    </location>
</feature>
<reference evidence="5 6" key="1">
    <citation type="submission" date="2016-07" db="EMBL/GenBank/DDBJ databases">
        <title>Draft genome sequence of Methyloligella halotolerans C2T (VKM B-2706T=CCUG 61687T=DSM 25045T), a halotolerant polyhydroxybutyrate accumulating methylotroph.</title>
        <authorList>
            <person name="Vasilenko O.V."/>
            <person name="Doronina N.V."/>
            <person name="Poroshina M.N."/>
            <person name="Tarlachkov S.V."/>
            <person name="Trotsenko Y.A."/>
        </authorList>
    </citation>
    <scope>NUCLEOTIDE SEQUENCE [LARGE SCALE GENOMIC DNA]</scope>
    <source>
        <strain evidence="5 6">VKM B-2706</strain>
    </source>
</reference>
<dbReference type="PANTHER" id="PTHR37419">
    <property type="entry name" value="SERINE/THREONINE-PROTEIN KINASE TOXIN HIPA"/>
    <property type="match status" value="1"/>
</dbReference>
<organism evidence="5 6">
    <name type="scientific">Methyloligella halotolerans</name>
    <dbReference type="NCBI Taxonomy" id="1177755"/>
    <lineage>
        <taxon>Bacteria</taxon>
        <taxon>Pseudomonadati</taxon>
        <taxon>Pseudomonadota</taxon>
        <taxon>Alphaproteobacteria</taxon>
        <taxon>Hyphomicrobiales</taxon>
        <taxon>Hyphomicrobiaceae</taxon>
        <taxon>Methyloligella</taxon>
    </lineage>
</organism>
<gene>
    <name evidence="5" type="ORF">A7A08_00803</name>
</gene>
<dbReference type="EMBL" id="MASI01000001">
    <property type="protein sequence ID" value="ODA68969.1"/>
    <property type="molecule type" value="Genomic_DNA"/>
</dbReference>
<evidence type="ECO:0000313" key="5">
    <source>
        <dbReference type="EMBL" id="ODA68969.1"/>
    </source>
</evidence>
<dbReference type="Gene3D" id="1.10.1070.20">
    <property type="match status" value="1"/>
</dbReference>
<evidence type="ECO:0000256" key="2">
    <source>
        <dbReference type="ARBA" id="ARBA00022679"/>
    </source>
</evidence>
<dbReference type="PANTHER" id="PTHR37419:SF8">
    <property type="entry name" value="TOXIN YJJJ"/>
    <property type="match status" value="1"/>
</dbReference>
<evidence type="ECO:0000259" key="4">
    <source>
        <dbReference type="Pfam" id="PF07804"/>
    </source>
</evidence>